<dbReference type="PROSITE" id="PS01196">
    <property type="entry name" value="PEPT_TRNA_HYDROL_2"/>
    <property type="match status" value="1"/>
</dbReference>
<dbReference type="EC" id="3.1.1.29" evidence="1 8"/>
<feature type="site" description="Discriminates between blocked and unblocked aminoacyl-tRNA" evidence="8">
    <location>
        <position position="9"/>
    </location>
</feature>
<evidence type="ECO:0000256" key="10">
    <source>
        <dbReference type="RuleBase" id="RU004320"/>
    </source>
</evidence>
<comment type="similarity">
    <text evidence="5 8 10">Belongs to the PTH family.</text>
</comment>
<evidence type="ECO:0000256" key="2">
    <source>
        <dbReference type="ARBA" id="ARBA00022555"/>
    </source>
</evidence>
<protein>
    <recommendedName>
        <fullName evidence="7 8">Peptidyl-tRNA hydrolase</fullName>
        <shortName evidence="8">Pth</shortName>
        <ecNumber evidence="1 8">3.1.1.29</ecNumber>
    </recommendedName>
</protein>
<feature type="active site" description="Proton acceptor" evidence="8">
    <location>
        <position position="19"/>
    </location>
</feature>
<evidence type="ECO:0000256" key="5">
    <source>
        <dbReference type="ARBA" id="ARBA00038063"/>
    </source>
</evidence>
<dbReference type="GO" id="GO:0004045">
    <property type="term" value="F:peptidyl-tRNA hydrolase activity"/>
    <property type="evidence" value="ECO:0007669"/>
    <property type="project" value="UniProtKB-UniRule"/>
</dbReference>
<dbReference type="GO" id="GO:0006515">
    <property type="term" value="P:protein quality control for misfolded or incompletely synthesized proteins"/>
    <property type="evidence" value="ECO:0007669"/>
    <property type="project" value="UniProtKB-UniRule"/>
</dbReference>
<dbReference type="PROSITE" id="PS01195">
    <property type="entry name" value="PEPT_TRNA_HYDROL_1"/>
    <property type="match status" value="1"/>
</dbReference>
<comment type="subunit">
    <text evidence="8">Monomer.</text>
</comment>
<dbReference type="InterPro" id="IPR018171">
    <property type="entry name" value="Pept_tRNA_hydro_CS"/>
</dbReference>
<gene>
    <name evidence="8 11" type="primary">pth</name>
    <name evidence="11" type="ORF">PML95_00895</name>
</gene>
<dbReference type="Proteomes" id="UP001179600">
    <property type="component" value="Chromosome"/>
</dbReference>
<proteinExistence type="inferred from homology"/>
<dbReference type="SUPFAM" id="SSF53178">
    <property type="entry name" value="Peptidyl-tRNA hydrolase-like"/>
    <property type="match status" value="1"/>
</dbReference>
<dbReference type="GO" id="GO:0005737">
    <property type="term" value="C:cytoplasm"/>
    <property type="evidence" value="ECO:0007669"/>
    <property type="project" value="UniProtKB-SubCell"/>
</dbReference>
<evidence type="ECO:0000313" key="12">
    <source>
        <dbReference type="Proteomes" id="UP001179600"/>
    </source>
</evidence>
<feature type="binding site" evidence="8">
    <location>
        <position position="14"/>
    </location>
    <ligand>
        <name>tRNA</name>
        <dbReference type="ChEBI" id="CHEBI:17843"/>
    </ligand>
</feature>
<evidence type="ECO:0000256" key="9">
    <source>
        <dbReference type="RuleBase" id="RU000673"/>
    </source>
</evidence>
<dbReference type="GeneID" id="72385677"/>
<comment type="subcellular location">
    <subcellularLocation>
        <location evidence="8">Cytoplasm</location>
    </subcellularLocation>
</comment>
<evidence type="ECO:0000256" key="4">
    <source>
        <dbReference type="ARBA" id="ARBA00022884"/>
    </source>
</evidence>
<dbReference type="PANTHER" id="PTHR17224">
    <property type="entry name" value="PEPTIDYL-TRNA HYDROLASE"/>
    <property type="match status" value="1"/>
</dbReference>
<evidence type="ECO:0000256" key="8">
    <source>
        <dbReference type="HAMAP-Rule" id="MF_00083"/>
    </source>
</evidence>
<evidence type="ECO:0000256" key="3">
    <source>
        <dbReference type="ARBA" id="ARBA00022801"/>
    </source>
</evidence>
<feature type="binding site" evidence="8">
    <location>
        <position position="66"/>
    </location>
    <ligand>
        <name>tRNA</name>
        <dbReference type="ChEBI" id="CHEBI:17843"/>
    </ligand>
</feature>
<reference evidence="11" key="1">
    <citation type="submission" date="2023-01" db="EMBL/GenBank/DDBJ databases">
        <title>Oxazolidinone resistance genes in florfenicol resistant enterococci from beef cattle and veal calves at slaughter.</title>
        <authorList>
            <person name="Biggel M."/>
        </authorList>
    </citation>
    <scope>NUCLEOTIDE SEQUENCE</scope>
    <source>
        <strain evidence="11">K204-1</strain>
    </source>
</reference>
<evidence type="ECO:0000313" key="11">
    <source>
        <dbReference type="EMBL" id="WCG22832.1"/>
    </source>
</evidence>
<name>A0AAE9XER4_9ENTE</name>
<dbReference type="HAMAP" id="MF_00083">
    <property type="entry name" value="Pept_tRNA_hydro_bact"/>
    <property type="match status" value="1"/>
</dbReference>
<feature type="binding site" evidence="8">
    <location>
        <position position="112"/>
    </location>
    <ligand>
        <name>tRNA</name>
        <dbReference type="ChEBI" id="CHEBI:17843"/>
    </ligand>
</feature>
<comment type="function">
    <text evidence="8">Hydrolyzes ribosome-free peptidyl-tRNAs (with 1 or more amino acids incorporated), which drop off the ribosome during protein synthesis, or as a result of ribosome stalling.</text>
</comment>
<feature type="site" description="Stabilizes the basic form of H active site to accept a proton" evidence="8">
    <location>
        <position position="91"/>
    </location>
</feature>
<evidence type="ECO:0000256" key="6">
    <source>
        <dbReference type="ARBA" id="ARBA00048707"/>
    </source>
</evidence>
<comment type="catalytic activity">
    <reaction evidence="6 8 9">
        <text>an N-acyl-L-alpha-aminoacyl-tRNA + H2O = an N-acyl-L-amino acid + a tRNA + H(+)</text>
        <dbReference type="Rhea" id="RHEA:54448"/>
        <dbReference type="Rhea" id="RHEA-COMP:10123"/>
        <dbReference type="Rhea" id="RHEA-COMP:13883"/>
        <dbReference type="ChEBI" id="CHEBI:15377"/>
        <dbReference type="ChEBI" id="CHEBI:15378"/>
        <dbReference type="ChEBI" id="CHEBI:59874"/>
        <dbReference type="ChEBI" id="CHEBI:78442"/>
        <dbReference type="ChEBI" id="CHEBI:138191"/>
        <dbReference type="EC" id="3.1.1.29"/>
    </reaction>
</comment>
<dbReference type="GO" id="GO:0072344">
    <property type="term" value="P:rescue of stalled ribosome"/>
    <property type="evidence" value="ECO:0007669"/>
    <property type="project" value="UniProtKB-UniRule"/>
</dbReference>
<comment type="function">
    <text evidence="8">Catalyzes the release of premature peptidyl moieties from peptidyl-tRNA molecules trapped in stalled 50S ribosomal subunits, and thus maintains levels of free tRNAs and 50S ribosomes.</text>
</comment>
<dbReference type="InterPro" id="IPR036416">
    <property type="entry name" value="Pept_tRNA_hydro_sf"/>
</dbReference>
<dbReference type="InterPro" id="IPR001328">
    <property type="entry name" value="Pept_tRNA_hydro"/>
</dbReference>
<organism evidence="11 12">
    <name type="scientific">Vagococcus lutrae</name>
    <dbReference type="NCBI Taxonomy" id="81947"/>
    <lineage>
        <taxon>Bacteria</taxon>
        <taxon>Bacillati</taxon>
        <taxon>Bacillota</taxon>
        <taxon>Bacilli</taxon>
        <taxon>Lactobacillales</taxon>
        <taxon>Enterococcaceae</taxon>
        <taxon>Vagococcus</taxon>
    </lineage>
</organism>
<dbReference type="GO" id="GO:0000049">
    <property type="term" value="F:tRNA binding"/>
    <property type="evidence" value="ECO:0007669"/>
    <property type="project" value="UniProtKB-UniRule"/>
</dbReference>
<accession>A0AAE9XER4</accession>
<keyword evidence="8" id="KW-0963">Cytoplasm</keyword>
<evidence type="ECO:0000256" key="7">
    <source>
        <dbReference type="ARBA" id="ARBA00050038"/>
    </source>
</evidence>
<keyword evidence="4 8" id="KW-0694">RNA-binding</keyword>
<keyword evidence="3 8" id="KW-0378">Hydrolase</keyword>
<keyword evidence="2 8" id="KW-0820">tRNA-binding</keyword>
<dbReference type="Gene3D" id="3.40.50.1470">
    <property type="entry name" value="Peptidyl-tRNA hydrolase"/>
    <property type="match status" value="1"/>
</dbReference>
<dbReference type="AlphaFoldDB" id="A0AAE9XER4"/>
<sequence>MKLIVGLGNPGRKYMTTKHNVGFMTVDELCHRLGIQPNEAMFDSDVATTFINGEKVILAKPVTYMNESGRAIRPLMDYFQIDLSDIVVVYDDMDLPIGKIRLRQKGSAGGHNGIKSLIQHLGTQNFQRIKIGIGRPYPKQDVVSHVLSPFAKEVHEEIGGAIHLATDAIEDWLEQEDFVGTMNRFNK</sequence>
<dbReference type="NCBIfam" id="TIGR00447">
    <property type="entry name" value="pth"/>
    <property type="match status" value="1"/>
</dbReference>
<evidence type="ECO:0000256" key="1">
    <source>
        <dbReference type="ARBA" id="ARBA00013260"/>
    </source>
</evidence>
<feature type="binding site" evidence="8">
    <location>
        <position position="64"/>
    </location>
    <ligand>
        <name>tRNA</name>
        <dbReference type="ChEBI" id="CHEBI:17843"/>
    </ligand>
</feature>
<dbReference type="EMBL" id="CP116507">
    <property type="protein sequence ID" value="WCG22832.1"/>
    <property type="molecule type" value="Genomic_DNA"/>
</dbReference>
<dbReference type="PANTHER" id="PTHR17224:SF1">
    <property type="entry name" value="PEPTIDYL-TRNA HYDROLASE"/>
    <property type="match status" value="1"/>
</dbReference>
<dbReference type="Pfam" id="PF01195">
    <property type="entry name" value="Pept_tRNA_hydro"/>
    <property type="match status" value="1"/>
</dbReference>
<dbReference type="CDD" id="cd00462">
    <property type="entry name" value="PTH"/>
    <property type="match status" value="1"/>
</dbReference>
<dbReference type="RefSeq" id="WP_126762447.1">
    <property type="nucleotide sequence ID" value="NZ_BKBT01000024.1"/>
</dbReference>
<dbReference type="FunFam" id="3.40.50.1470:FF:000001">
    <property type="entry name" value="Peptidyl-tRNA hydrolase"/>
    <property type="match status" value="1"/>
</dbReference>